<keyword evidence="3" id="KW-1185">Reference proteome</keyword>
<dbReference type="KEGG" id="sbae:DSM104329_00755"/>
<accession>A0A9E7BZD0</accession>
<dbReference type="EC" id="6.4.1.8" evidence="2"/>
<proteinExistence type="predicted"/>
<dbReference type="EMBL" id="CP087164">
    <property type="protein sequence ID" value="UGS34377.1"/>
    <property type="molecule type" value="Genomic_DNA"/>
</dbReference>
<dbReference type="InterPro" id="IPR016750">
    <property type="entry name" value="Aceto_COase_bsu/gsu"/>
</dbReference>
<name>A0A9E7BZD0_9ACTN</name>
<protein>
    <submittedName>
        <fullName evidence="2">Acetophenone carboxylase beta subunit</fullName>
        <ecNumber evidence="2">6.4.1.8</ecNumber>
    </submittedName>
</protein>
<evidence type="ECO:0000313" key="3">
    <source>
        <dbReference type="Proteomes" id="UP001162834"/>
    </source>
</evidence>
<dbReference type="GO" id="GO:0016874">
    <property type="term" value="F:ligase activity"/>
    <property type="evidence" value="ECO:0007669"/>
    <property type="project" value="UniProtKB-KW"/>
</dbReference>
<keyword evidence="1" id="KW-0175">Coiled coil</keyword>
<reference evidence="2" key="1">
    <citation type="journal article" date="2022" name="Int. J. Syst. Evol. Microbiol.">
        <title>Pseudomonas aegrilactucae sp. nov. and Pseudomonas morbosilactucae sp. nov., pathogens causing bacterial rot of lettuce in Japan.</title>
        <authorList>
            <person name="Sawada H."/>
            <person name="Fujikawa T."/>
            <person name="Satou M."/>
        </authorList>
    </citation>
    <scope>NUCLEOTIDE SEQUENCE</scope>
    <source>
        <strain evidence="2">0166_1</strain>
    </source>
</reference>
<dbReference type="Proteomes" id="UP001162834">
    <property type="component" value="Chromosome"/>
</dbReference>
<evidence type="ECO:0000313" key="2">
    <source>
        <dbReference type="EMBL" id="UGS34377.1"/>
    </source>
</evidence>
<dbReference type="Pfam" id="PF08882">
    <property type="entry name" value="Acetone_carb_G"/>
    <property type="match status" value="1"/>
</dbReference>
<dbReference type="AlphaFoldDB" id="A0A9E7BZD0"/>
<gene>
    <name evidence="2" type="primary">apc2</name>
    <name evidence="2" type="ORF">DSM104329_00755</name>
</gene>
<keyword evidence="2" id="KW-0436">Ligase</keyword>
<evidence type="ECO:0000256" key="1">
    <source>
        <dbReference type="SAM" id="Coils"/>
    </source>
</evidence>
<sequence>MTRIRITEYLDLELEGERWRCHVCEQDLGSARANYKEACRVNQRDPREVHQPLIDAEYSFAPDPDWVRIVEFHCPGCFTQIETEYLPPGHPITHDIEIDIDRLRQRLKAQELEVRDQRLAVKGA</sequence>
<feature type="coiled-coil region" evidence="1">
    <location>
        <begin position="93"/>
        <end position="120"/>
    </location>
</feature>
<dbReference type="RefSeq" id="WP_259314056.1">
    <property type="nucleotide sequence ID" value="NZ_CP087164.1"/>
</dbReference>
<organism evidence="2 3">
    <name type="scientific">Capillimicrobium parvum</name>
    <dbReference type="NCBI Taxonomy" id="2884022"/>
    <lineage>
        <taxon>Bacteria</taxon>
        <taxon>Bacillati</taxon>
        <taxon>Actinomycetota</taxon>
        <taxon>Thermoleophilia</taxon>
        <taxon>Solirubrobacterales</taxon>
        <taxon>Capillimicrobiaceae</taxon>
        <taxon>Capillimicrobium</taxon>
    </lineage>
</organism>